<evidence type="ECO:0000256" key="2">
    <source>
        <dbReference type="ARBA" id="ARBA00022679"/>
    </source>
</evidence>
<dbReference type="STRING" id="542762.A0A4S4EQZ4"/>
<dbReference type="GO" id="GO:0008171">
    <property type="term" value="F:O-methyltransferase activity"/>
    <property type="evidence" value="ECO:0007669"/>
    <property type="project" value="InterPro"/>
</dbReference>
<keyword evidence="6" id="KW-1185">Reference proteome</keyword>
<proteinExistence type="predicted"/>
<dbReference type="InterPro" id="IPR036390">
    <property type="entry name" value="WH_DNA-bd_sf"/>
</dbReference>
<dbReference type="SUPFAM" id="SSF53335">
    <property type="entry name" value="S-adenosyl-L-methionine-dependent methyltransferases"/>
    <property type="match status" value="1"/>
</dbReference>
<reference evidence="5 6" key="1">
    <citation type="journal article" date="2018" name="Proc. Natl. Acad. Sci. U.S.A.">
        <title>Draft genome sequence of Camellia sinensis var. sinensis provides insights into the evolution of the tea genome and tea quality.</title>
        <authorList>
            <person name="Wei C."/>
            <person name="Yang H."/>
            <person name="Wang S."/>
            <person name="Zhao J."/>
            <person name="Liu C."/>
            <person name="Gao L."/>
            <person name="Xia E."/>
            <person name="Lu Y."/>
            <person name="Tai Y."/>
            <person name="She G."/>
            <person name="Sun J."/>
            <person name="Cao H."/>
            <person name="Tong W."/>
            <person name="Gao Q."/>
            <person name="Li Y."/>
            <person name="Deng W."/>
            <person name="Jiang X."/>
            <person name="Wang W."/>
            <person name="Chen Q."/>
            <person name="Zhang S."/>
            <person name="Li H."/>
            <person name="Wu J."/>
            <person name="Wang P."/>
            <person name="Li P."/>
            <person name="Shi C."/>
            <person name="Zheng F."/>
            <person name="Jian J."/>
            <person name="Huang B."/>
            <person name="Shan D."/>
            <person name="Shi M."/>
            <person name="Fang C."/>
            <person name="Yue Y."/>
            <person name="Li F."/>
            <person name="Li D."/>
            <person name="Wei S."/>
            <person name="Han B."/>
            <person name="Jiang C."/>
            <person name="Yin Y."/>
            <person name="Xia T."/>
            <person name="Zhang Z."/>
            <person name="Bennetzen J.L."/>
            <person name="Zhao S."/>
            <person name="Wan X."/>
        </authorList>
    </citation>
    <scope>NUCLEOTIDE SEQUENCE [LARGE SCALE GENOMIC DNA]</scope>
    <source>
        <strain evidence="6">cv. Shuchazao</strain>
        <tissue evidence="5">Leaf</tissue>
    </source>
</reference>
<dbReference type="Pfam" id="PF00891">
    <property type="entry name" value="Methyltransf_2"/>
    <property type="match status" value="1"/>
</dbReference>
<dbReference type="EMBL" id="SDRB02002959">
    <property type="protein sequence ID" value="THG18586.1"/>
    <property type="molecule type" value="Genomic_DNA"/>
</dbReference>
<dbReference type="GO" id="GO:0032259">
    <property type="term" value="P:methylation"/>
    <property type="evidence" value="ECO:0007669"/>
    <property type="project" value="UniProtKB-KW"/>
</dbReference>
<dbReference type="Gene3D" id="3.40.50.150">
    <property type="entry name" value="Vaccinia Virus protein VP39"/>
    <property type="match status" value="1"/>
</dbReference>
<evidence type="ECO:0000259" key="4">
    <source>
        <dbReference type="Pfam" id="PF00891"/>
    </source>
</evidence>
<organism evidence="5 6">
    <name type="scientific">Camellia sinensis var. sinensis</name>
    <name type="common">China tea</name>
    <dbReference type="NCBI Taxonomy" id="542762"/>
    <lineage>
        <taxon>Eukaryota</taxon>
        <taxon>Viridiplantae</taxon>
        <taxon>Streptophyta</taxon>
        <taxon>Embryophyta</taxon>
        <taxon>Tracheophyta</taxon>
        <taxon>Spermatophyta</taxon>
        <taxon>Magnoliopsida</taxon>
        <taxon>eudicotyledons</taxon>
        <taxon>Gunneridae</taxon>
        <taxon>Pentapetalae</taxon>
        <taxon>asterids</taxon>
        <taxon>Ericales</taxon>
        <taxon>Theaceae</taxon>
        <taxon>Camellia</taxon>
    </lineage>
</organism>
<evidence type="ECO:0000313" key="6">
    <source>
        <dbReference type="Proteomes" id="UP000306102"/>
    </source>
</evidence>
<dbReference type="PANTHER" id="PTHR11746">
    <property type="entry name" value="O-METHYLTRANSFERASE"/>
    <property type="match status" value="1"/>
</dbReference>
<dbReference type="Proteomes" id="UP000306102">
    <property type="component" value="Unassembled WGS sequence"/>
</dbReference>
<keyword evidence="3" id="KW-0949">S-adenosyl-L-methionine</keyword>
<evidence type="ECO:0000313" key="5">
    <source>
        <dbReference type="EMBL" id="THG18586.1"/>
    </source>
</evidence>
<dbReference type="InterPro" id="IPR036388">
    <property type="entry name" value="WH-like_DNA-bd_sf"/>
</dbReference>
<protein>
    <recommendedName>
        <fullName evidence="4">O-methyltransferase C-terminal domain-containing protein</fullName>
    </recommendedName>
</protein>
<sequence length="210" mass="23079">MAHGRELWDFALVDPELNKVSNDGMECTARITIKALISEYKHGFDCIGSLVDVGGDTGASIAEIVKAYPHIKGTNFDLPHVVATAPPCPGVNHIGGDMFSNILTTDAIFLKCALDAGIANIIQARNYLIMLSQIANDVASSPSLDITHLSRLMRFLVHKKLFDTTNPQSDSNSKAETLYSLNHCSKWLLRDPQQLSLAPFLCLLQYHRTI</sequence>
<dbReference type="InterPro" id="IPR001077">
    <property type="entry name" value="COMT_C"/>
</dbReference>
<dbReference type="GO" id="GO:0046983">
    <property type="term" value="F:protein dimerization activity"/>
    <property type="evidence" value="ECO:0007669"/>
    <property type="project" value="InterPro"/>
</dbReference>
<accession>A0A4S4EQZ4</accession>
<evidence type="ECO:0000256" key="3">
    <source>
        <dbReference type="ARBA" id="ARBA00022691"/>
    </source>
</evidence>
<keyword evidence="1" id="KW-0489">Methyltransferase</keyword>
<dbReference type="Gene3D" id="1.10.10.10">
    <property type="entry name" value="Winged helix-like DNA-binding domain superfamily/Winged helix DNA-binding domain"/>
    <property type="match status" value="2"/>
</dbReference>
<keyword evidence="2" id="KW-0808">Transferase</keyword>
<feature type="domain" description="O-methyltransferase C-terminal" evidence="4">
    <location>
        <begin position="2"/>
        <end position="112"/>
    </location>
</feature>
<name>A0A4S4EQZ4_CAMSN</name>
<dbReference type="InterPro" id="IPR016461">
    <property type="entry name" value="COMT-like"/>
</dbReference>
<dbReference type="AlphaFoldDB" id="A0A4S4EQZ4"/>
<dbReference type="PROSITE" id="PS51683">
    <property type="entry name" value="SAM_OMT_II"/>
    <property type="match status" value="1"/>
</dbReference>
<comment type="caution">
    <text evidence="5">The sequence shown here is derived from an EMBL/GenBank/DDBJ whole genome shotgun (WGS) entry which is preliminary data.</text>
</comment>
<dbReference type="InterPro" id="IPR029063">
    <property type="entry name" value="SAM-dependent_MTases_sf"/>
</dbReference>
<gene>
    <name evidence="5" type="ORF">TEA_019140</name>
</gene>
<dbReference type="SUPFAM" id="SSF46785">
    <property type="entry name" value="Winged helix' DNA-binding domain"/>
    <property type="match status" value="1"/>
</dbReference>
<evidence type="ECO:0000256" key="1">
    <source>
        <dbReference type="ARBA" id="ARBA00022603"/>
    </source>
</evidence>